<dbReference type="EMBL" id="MPUH01000997">
    <property type="protein sequence ID" value="OMJ71360.1"/>
    <property type="molecule type" value="Genomic_DNA"/>
</dbReference>
<dbReference type="AlphaFoldDB" id="A0A1R2B428"/>
<protein>
    <submittedName>
        <fullName evidence="1">Uncharacterized protein</fullName>
    </submittedName>
</protein>
<name>A0A1R2B428_9CILI</name>
<dbReference type="Proteomes" id="UP000187209">
    <property type="component" value="Unassembled WGS sequence"/>
</dbReference>
<sequence>MSFQYKTLDLDSQYRKLLTTQRDLIQNNKYMRELEQRYHKSNAKYTKPPSAVLWQNPSNKKYLNKPRAHNWPIGSSIFTKVLKSRLDTALIHKCPTPDLKICKSSQFRPKNNFRAVSNCARIDNSSESIQINLTRNKICIRDKSRIGKNFWSNIRKKVKNISVDSVDSRIVKKTVENSLAESIENIYDDDFRDLHIVSIPRYY</sequence>
<accession>A0A1R2B428</accession>
<evidence type="ECO:0000313" key="1">
    <source>
        <dbReference type="EMBL" id="OMJ71360.1"/>
    </source>
</evidence>
<evidence type="ECO:0000313" key="2">
    <source>
        <dbReference type="Proteomes" id="UP000187209"/>
    </source>
</evidence>
<comment type="caution">
    <text evidence="1">The sequence shown here is derived from an EMBL/GenBank/DDBJ whole genome shotgun (WGS) entry which is preliminary data.</text>
</comment>
<reference evidence="1 2" key="1">
    <citation type="submission" date="2016-11" db="EMBL/GenBank/DDBJ databases">
        <title>The macronuclear genome of Stentor coeruleus: a giant cell with tiny introns.</title>
        <authorList>
            <person name="Slabodnick M."/>
            <person name="Ruby J.G."/>
            <person name="Reiff S.B."/>
            <person name="Swart E.C."/>
            <person name="Gosai S."/>
            <person name="Prabakaran S."/>
            <person name="Witkowska E."/>
            <person name="Larue G.E."/>
            <person name="Fisher S."/>
            <person name="Freeman R.M."/>
            <person name="Gunawardena J."/>
            <person name="Chu W."/>
            <person name="Stover N.A."/>
            <person name="Gregory B.D."/>
            <person name="Nowacki M."/>
            <person name="Derisi J."/>
            <person name="Roy S.W."/>
            <person name="Marshall W.F."/>
            <person name="Sood P."/>
        </authorList>
    </citation>
    <scope>NUCLEOTIDE SEQUENCE [LARGE SCALE GENOMIC DNA]</scope>
    <source>
        <strain evidence="1">WM001</strain>
    </source>
</reference>
<organism evidence="1 2">
    <name type="scientific">Stentor coeruleus</name>
    <dbReference type="NCBI Taxonomy" id="5963"/>
    <lineage>
        <taxon>Eukaryota</taxon>
        <taxon>Sar</taxon>
        <taxon>Alveolata</taxon>
        <taxon>Ciliophora</taxon>
        <taxon>Postciliodesmatophora</taxon>
        <taxon>Heterotrichea</taxon>
        <taxon>Heterotrichida</taxon>
        <taxon>Stentoridae</taxon>
        <taxon>Stentor</taxon>
    </lineage>
</organism>
<keyword evidence="2" id="KW-1185">Reference proteome</keyword>
<gene>
    <name evidence="1" type="ORF">SteCoe_30445</name>
</gene>
<proteinExistence type="predicted"/>